<organism evidence="7 8">
    <name type="scientific">Clostridium ganghwense</name>
    <dbReference type="NCBI Taxonomy" id="312089"/>
    <lineage>
        <taxon>Bacteria</taxon>
        <taxon>Bacillati</taxon>
        <taxon>Bacillota</taxon>
        <taxon>Clostridia</taxon>
        <taxon>Eubacteriales</taxon>
        <taxon>Clostridiaceae</taxon>
        <taxon>Clostridium</taxon>
    </lineage>
</organism>
<evidence type="ECO:0000256" key="5">
    <source>
        <dbReference type="RuleBase" id="RU003345"/>
    </source>
</evidence>
<dbReference type="PIRSF" id="PIRSF036492">
    <property type="entry name" value="ALDH"/>
    <property type="match status" value="1"/>
</dbReference>
<dbReference type="InterPro" id="IPR016163">
    <property type="entry name" value="Ald_DH_C"/>
</dbReference>
<proteinExistence type="inferred from homology"/>
<evidence type="ECO:0000313" key="7">
    <source>
        <dbReference type="EMBL" id="MCY6372027.1"/>
    </source>
</evidence>
<dbReference type="SUPFAM" id="SSF53720">
    <property type="entry name" value="ALDH-like"/>
    <property type="match status" value="1"/>
</dbReference>
<dbReference type="InterPro" id="IPR016162">
    <property type="entry name" value="Ald_DH_N"/>
</dbReference>
<dbReference type="CDD" id="cd07136">
    <property type="entry name" value="ALDH_YwdH-P39616"/>
    <property type="match status" value="1"/>
</dbReference>
<evidence type="ECO:0000256" key="3">
    <source>
        <dbReference type="PIRNR" id="PIRNR036492"/>
    </source>
</evidence>
<evidence type="ECO:0000256" key="1">
    <source>
        <dbReference type="ARBA" id="ARBA00009986"/>
    </source>
</evidence>
<keyword evidence="2 3" id="KW-0560">Oxidoreductase</keyword>
<dbReference type="Proteomes" id="UP001079657">
    <property type="component" value="Unassembled WGS sequence"/>
</dbReference>
<dbReference type="PROSITE" id="PS00070">
    <property type="entry name" value="ALDEHYDE_DEHYDR_CYS"/>
    <property type="match status" value="1"/>
</dbReference>
<gene>
    <name evidence="7" type="ORF">OXH55_15435</name>
</gene>
<dbReference type="PROSITE" id="PS00687">
    <property type="entry name" value="ALDEHYDE_DEHYDR_GLU"/>
    <property type="match status" value="1"/>
</dbReference>
<feature type="domain" description="Aldehyde dehydrogenase" evidence="6">
    <location>
        <begin position="24"/>
        <end position="428"/>
    </location>
</feature>
<dbReference type="InterPro" id="IPR029510">
    <property type="entry name" value="Ald_DH_CS_GLU"/>
</dbReference>
<name>A0ABT4CSJ5_9CLOT</name>
<evidence type="ECO:0000313" key="8">
    <source>
        <dbReference type="Proteomes" id="UP001079657"/>
    </source>
</evidence>
<dbReference type="InterPro" id="IPR016161">
    <property type="entry name" value="Ald_DH/histidinol_DH"/>
</dbReference>
<feature type="active site" evidence="4">
    <location>
        <position position="210"/>
    </location>
</feature>
<evidence type="ECO:0000256" key="2">
    <source>
        <dbReference type="ARBA" id="ARBA00023002"/>
    </source>
</evidence>
<reference evidence="7" key="1">
    <citation type="submission" date="2022-12" db="EMBL/GenBank/DDBJ databases">
        <authorList>
            <person name="Wang J."/>
        </authorList>
    </citation>
    <scope>NUCLEOTIDE SEQUENCE</scope>
    <source>
        <strain evidence="7">HY-42-06</strain>
    </source>
</reference>
<keyword evidence="8" id="KW-1185">Reference proteome</keyword>
<sequence>MDNIKGILNNQKRYFYTGETRAINFRIEKLKILKRAIVKYENEISNALKIDLYKSEFESYATEIGIVLDEINLAVKKLRKWSKPLRVKTPITNFLASSCIYSEPYGVTLIISPWNYPFQLLMAPLIGSIAAGNCSVLKPSEYTPNTSKVITKIINESFNEEFIAIVNGGVEVSTALLKEKFDYIFFTGSVLVGKVVMEAAAKNLTPVTLELGGKSPCIVDKDIDIRLAAKRIAWGKFLNAGQTCVAPDYLLVHKDIKKELLNAIAKIIREFFGDNPKESHDLPRIISKKHFNRLIEFLEEGEIIVGGEHDKEELYISPTIIDNVTWENKVMQDEIFGPIFPVLEYNDLSEVITMVNNYPKPLAVYIFSNNKQVQKRILHNISFGGGCINDTIMHVASSYIPFGGVGCSGVGAYHGKASFDTFSHKKSIVKKSNVFDVALRYPPYKYKVKLLKKIFK</sequence>
<comment type="caution">
    <text evidence="7">The sequence shown here is derived from an EMBL/GenBank/DDBJ whole genome shotgun (WGS) entry which is preliminary data.</text>
</comment>
<comment type="similarity">
    <text evidence="1 3 5">Belongs to the aldehyde dehydrogenase family.</text>
</comment>
<evidence type="ECO:0000256" key="4">
    <source>
        <dbReference type="PROSITE-ProRule" id="PRU10007"/>
    </source>
</evidence>
<dbReference type="PANTHER" id="PTHR43570">
    <property type="entry name" value="ALDEHYDE DEHYDROGENASE"/>
    <property type="match status" value="1"/>
</dbReference>
<dbReference type="InterPro" id="IPR015590">
    <property type="entry name" value="Aldehyde_DH_dom"/>
</dbReference>
<accession>A0ABT4CSJ5</accession>
<dbReference type="InterPro" id="IPR012394">
    <property type="entry name" value="Aldehyde_DH_NAD(P)"/>
</dbReference>
<dbReference type="RefSeq" id="WP_268050943.1">
    <property type="nucleotide sequence ID" value="NZ_JAPQES010000006.1"/>
</dbReference>
<dbReference type="PANTHER" id="PTHR43570:SF16">
    <property type="entry name" value="ALDEHYDE DEHYDROGENASE TYPE III, ISOFORM Q"/>
    <property type="match status" value="1"/>
</dbReference>
<dbReference type="Gene3D" id="3.40.309.10">
    <property type="entry name" value="Aldehyde Dehydrogenase, Chain A, domain 2"/>
    <property type="match status" value="1"/>
</dbReference>
<dbReference type="InterPro" id="IPR016160">
    <property type="entry name" value="Ald_DH_CS_CYS"/>
</dbReference>
<dbReference type="Pfam" id="PF00171">
    <property type="entry name" value="Aldedh"/>
    <property type="match status" value="1"/>
</dbReference>
<dbReference type="Gene3D" id="3.40.605.10">
    <property type="entry name" value="Aldehyde Dehydrogenase, Chain A, domain 1"/>
    <property type="match status" value="1"/>
</dbReference>
<dbReference type="EMBL" id="JAPQES010000006">
    <property type="protein sequence ID" value="MCY6372027.1"/>
    <property type="molecule type" value="Genomic_DNA"/>
</dbReference>
<protein>
    <recommendedName>
        <fullName evidence="3">Aldehyde dehydrogenase</fullName>
    </recommendedName>
</protein>
<evidence type="ECO:0000259" key="6">
    <source>
        <dbReference type="Pfam" id="PF00171"/>
    </source>
</evidence>